<protein>
    <submittedName>
        <fullName evidence="7">Iron complex transport system substrate-binding protein</fullName>
    </submittedName>
</protein>
<organism evidence="7 8">
    <name type="scientific">Cellulomonas cellasea</name>
    <dbReference type="NCBI Taxonomy" id="43670"/>
    <lineage>
        <taxon>Bacteria</taxon>
        <taxon>Bacillati</taxon>
        <taxon>Actinomycetota</taxon>
        <taxon>Actinomycetes</taxon>
        <taxon>Micrococcales</taxon>
        <taxon>Cellulomonadaceae</taxon>
        <taxon>Cellulomonas</taxon>
    </lineage>
</organism>
<dbReference type="GO" id="GO:1901678">
    <property type="term" value="P:iron coordination entity transport"/>
    <property type="evidence" value="ECO:0007669"/>
    <property type="project" value="UniProtKB-ARBA"/>
</dbReference>
<comment type="subcellular location">
    <subcellularLocation>
        <location evidence="1">Cell envelope</location>
    </subcellularLocation>
</comment>
<evidence type="ECO:0000256" key="4">
    <source>
        <dbReference type="ARBA" id="ARBA00022729"/>
    </source>
</evidence>
<dbReference type="InterPro" id="IPR002491">
    <property type="entry name" value="ABC_transptr_periplasmic_BD"/>
</dbReference>
<dbReference type="Pfam" id="PF01497">
    <property type="entry name" value="Peripla_BP_2"/>
    <property type="match status" value="1"/>
</dbReference>
<sequence>MPVRRPPSTPALAVALASAALLLSACTADEPSASTAAVSARPEVVTADVPMRTLLDDVARGVTLPAEPQRVMVLNEELLDATLMLGIEPVGISLGRDQPTAAAYLQDRKPDLTYLVNAGLPDAPDVGAVLTAEPDLVLAGDATTPEVLAGLEAIAPTYVARVDGSEWTATLRSVAEALSREDRAATWLGGYEWRTQQVRQQIADAGNAGRSVALVLWTAEGPVVLDETSFAARVAASVGLAPPGRTGGAPGAVVPVSAIPVSDRLIVFARDALGADGDALEAAMASAEVRALPAVAAGNVSVVDGSAWATRGGPAAAHLVLDDLLAAFGA</sequence>
<name>A0A7W4UFW2_9CELL</name>
<evidence type="ECO:0000256" key="5">
    <source>
        <dbReference type="SAM" id="SignalP"/>
    </source>
</evidence>
<feature type="domain" description="Fe/B12 periplasmic-binding" evidence="6">
    <location>
        <begin position="70"/>
        <end position="330"/>
    </location>
</feature>
<feature type="signal peptide" evidence="5">
    <location>
        <begin position="1"/>
        <end position="28"/>
    </location>
</feature>
<dbReference type="SUPFAM" id="SSF53807">
    <property type="entry name" value="Helical backbone' metal receptor"/>
    <property type="match status" value="1"/>
</dbReference>
<evidence type="ECO:0000259" key="6">
    <source>
        <dbReference type="PROSITE" id="PS50983"/>
    </source>
</evidence>
<evidence type="ECO:0000256" key="3">
    <source>
        <dbReference type="ARBA" id="ARBA00022448"/>
    </source>
</evidence>
<dbReference type="RefSeq" id="WP_183296260.1">
    <property type="nucleotide sequence ID" value="NZ_JACHVX010000003.1"/>
</dbReference>
<keyword evidence="3" id="KW-0813">Transport</keyword>
<dbReference type="AlphaFoldDB" id="A0A7W4UFW2"/>
<evidence type="ECO:0000313" key="8">
    <source>
        <dbReference type="Proteomes" id="UP000518206"/>
    </source>
</evidence>
<dbReference type="EMBL" id="JACHVX010000003">
    <property type="protein sequence ID" value="MBB2923414.1"/>
    <property type="molecule type" value="Genomic_DNA"/>
</dbReference>
<dbReference type="PROSITE" id="PS50983">
    <property type="entry name" value="FE_B12_PBP"/>
    <property type="match status" value="1"/>
</dbReference>
<dbReference type="InterPro" id="IPR051313">
    <property type="entry name" value="Bact_iron-sidero_bind"/>
</dbReference>
<proteinExistence type="inferred from homology"/>
<evidence type="ECO:0000256" key="1">
    <source>
        <dbReference type="ARBA" id="ARBA00004196"/>
    </source>
</evidence>
<dbReference type="PROSITE" id="PS51257">
    <property type="entry name" value="PROKAR_LIPOPROTEIN"/>
    <property type="match status" value="1"/>
</dbReference>
<dbReference type="Proteomes" id="UP000518206">
    <property type="component" value="Unassembled WGS sequence"/>
</dbReference>
<keyword evidence="4 5" id="KW-0732">Signal</keyword>
<evidence type="ECO:0000313" key="7">
    <source>
        <dbReference type="EMBL" id="MBB2923414.1"/>
    </source>
</evidence>
<reference evidence="7 8" key="1">
    <citation type="submission" date="2020-08" db="EMBL/GenBank/DDBJ databases">
        <title>The Agave Microbiome: Exploring the role of microbial communities in plant adaptations to desert environments.</title>
        <authorList>
            <person name="Partida-Martinez L.P."/>
        </authorList>
    </citation>
    <scope>NUCLEOTIDE SEQUENCE [LARGE SCALE GENOMIC DNA]</scope>
    <source>
        <strain evidence="7 8">RAS26</strain>
    </source>
</reference>
<gene>
    <name evidence="7" type="ORF">FHR80_002339</name>
</gene>
<accession>A0A7W4UFW2</accession>
<feature type="chain" id="PRO_5039013496" evidence="5">
    <location>
        <begin position="29"/>
        <end position="330"/>
    </location>
</feature>
<dbReference type="PANTHER" id="PTHR30532:SF1">
    <property type="entry name" value="IRON(3+)-HYDROXAMATE-BINDING PROTEIN FHUD"/>
    <property type="match status" value="1"/>
</dbReference>
<comment type="similarity">
    <text evidence="2">Belongs to the bacterial solute-binding protein 8 family.</text>
</comment>
<evidence type="ECO:0000256" key="2">
    <source>
        <dbReference type="ARBA" id="ARBA00008814"/>
    </source>
</evidence>
<dbReference type="PANTHER" id="PTHR30532">
    <property type="entry name" value="IRON III DICITRATE-BINDING PERIPLASMIC PROTEIN"/>
    <property type="match status" value="1"/>
</dbReference>
<comment type="caution">
    <text evidence="7">The sequence shown here is derived from an EMBL/GenBank/DDBJ whole genome shotgun (WGS) entry which is preliminary data.</text>
</comment>
<dbReference type="Gene3D" id="3.40.50.1980">
    <property type="entry name" value="Nitrogenase molybdenum iron protein domain"/>
    <property type="match status" value="2"/>
</dbReference>
<dbReference type="GO" id="GO:0030288">
    <property type="term" value="C:outer membrane-bounded periplasmic space"/>
    <property type="evidence" value="ECO:0007669"/>
    <property type="project" value="TreeGrafter"/>
</dbReference>
<reference evidence="7 8" key="2">
    <citation type="submission" date="2020-08" db="EMBL/GenBank/DDBJ databases">
        <authorList>
            <person name="Partida-Martinez L."/>
            <person name="Huntemann M."/>
            <person name="Clum A."/>
            <person name="Wang J."/>
            <person name="Palaniappan K."/>
            <person name="Ritter S."/>
            <person name="Chen I.-M."/>
            <person name="Stamatis D."/>
            <person name="Reddy T."/>
            <person name="O'Malley R."/>
            <person name="Daum C."/>
            <person name="Shapiro N."/>
            <person name="Ivanova N."/>
            <person name="Kyrpides N."/>
            <person name="Woyke T."/>
        </authorList>
    </citation>
    <scope>NUCLEOTIDE SEQUENCE [LARGE SCALE GENOMIC DNA]</scope>
    <source>
        <strain evidence="7 8">RAS26</strain>
    </source>
</reference>